<dbReference type="InterPro" id="IPR004240">
    <property type="entry name" value="EMP70"/>
</dbReference>
<dbReference type="GO" id="GO:0005794">
    <property type="term" value="C:Golgi apparatus"/>
    <property type="evidence" value="ECO:0007669"/>
    <property type="project" value="UniProtKB-SubCell"/>
</dbReference>
<dbReference type="EMBL" id="JAKWBI020000077">
    <property type="protein sequence ID" value="KAJ2903595.1"/>
    <property type="molecule type" value="Genomic_DNA"/>
</dbReference>
<evidence type="ECO:0000256" key="7">
    <source>
        <dbReference type="ARBA" id="ARBA00023034"/>
    </source>
</evidence>
<accession>A0AAD5RUI7</accession>
<feature type="compositionally biased region" description="Basic residues" evidence="10">
    <location>
        <begin position="309"/>
        <end position="320"/>
    </location>
</feature>
<feature type="transmembrane region" description="Helical" evidence="9">
    <location>
        <begin position="405"/>
        <end position="428"/>
    </location>
</feature>
<reference evidence="11" key="1">
    <citation type="submission" date="2022-07" db="EMBL/GenBank/DDBJ databases">
        <title>Draft genome sequence of Zalerion maritima ATCC 34329, a (micro)plastics degrading marine fungus.</title>
        <authorList>
            <person name="Paco A."/>
            <person name="Goncalves M.F.M."/>
            <person name="Rocha-Santos T.A.P."/>
            <person name="Alves A."/>
        </authorList>
    </citation>
    <scope>NUCLEOTIDE SEQUENCE</scope>
    <source>
        <strain evidence="11">ATCC 34329</strain>
    </source>
</reference>
<feature type="transmembrane region" description="Helical" evidence="9">
    <location>
        <begin position="265"/>
        <end position="288"/>
    </location>
</feature>
<evidence type="ECO:0000256" key="9">
    <source>
        <dbReference type="RuleBase" id="RU363079"/>
    </source>
</evidence>
<gene>
    <name evidence="11" type="ORF">MKZ38_009648</name>
</gene>
<comment type="similarity">
    <text evidence="3 9">Belongs to the nonaspanin (TM9SF) (TC 9.A.2) family.</text>
</comment>
<feature type="transmembrane region" description="Helical" evidence="9">
    <location>
        <begin position="560"/>
        <end position="590"/>
    </location>
</feature>
<feature type="transmembrane region" description="Helical" evidence="9">
    <location>
        <begin position="440"/>
        <end position="464"/>
    </location>
</feature>
<evidence type="ECO:0000313" key="12">
    <source>
        <dbReference type="Proteomes" id="UP001201980"/>
    </source>
</evidence>
<keyword evidence="12" id="KW-1185">Reference proteome</keyword>
<evidence type="ECO:0000256" key="8">
    <source>
        <dbReference type="ARBA" id="ARBA00023136"/>
    </source>
</evidence>
<comment type="subcellular location">
    <subcellularLocation>
        <location evidence="2">Golgi apparatus</location>
    </subcellularLocation>
    <subcellularLocation>
        <location evidence="1">Membrane</location>
        <topology evidence="1">Multi-pass membrane protein</topology>
    </subcellularLocation>
</comment>
<feature type="transmembrane region" description="Helical" evidence="9">
    <location>
        <begin position="633"/>
        <end position="662"/>
    </location>
</feature>
<evidence type="ECO:0000256" key="4">
    <source>
        <dbReference type="ARBA" id="ARBA00022692"/>
    </source>
</evidence>
<feature type="transmembrane region" description="Helical" evidence="9">
    <location>
        <begin position="602"/>
        <end position="621"/>
    </location>
</feature>
<comment type="caution">
    <text evidence="11">The sequence shown here is derived from an EMBL/GenBank/DDBJ whole genome shotgun (WGS) entry which is preliminary data.</text>
</comment>
<dbReference type="GO" id="GO:0072657">
    <property type="term" value="P:protein localization to membrane"/>
    <property type="evidence" value="ECO:0007669"/>
    <property type="project" value="TreeGrafter"/>
</dbReference>
<dbReference type="PANTHER" id="PTHR10766">
    <property type="entry name" value="TRANSMEMBRANE 9 SUPERFAMILY PROTEIN"/>
    <property type="match status" value="1"/>
</dbReference>
<dbReference type="GO" id="GO:0016020">
    <property type="term" value="C:membrane"/>
    <property type="evidence" value="ECO:0007669"/>
    <property type="project" value="UniProtKB-SubCell"/>
</dbReference>
<evidence type="ECO:0000256" key="10">
    <source>
        <dbReference type="SAM" id="MobiDB-lite"/>
    </source>
</evidence>
<dbReference type="Proteomes" id="UP001201980">
    <property type="component" value="Unassembled WGS sequence"/>
</dbReference>
<dbReference type="PANTHER" id="PTHR10766:SF55">
    <property type="entry name" value="TRANSMEMBRANE 9 SUPERFAMILY MEMBER 4"/>
    <property type="match status" value="1"/>
</dbReference>
<feature type="transmembrane region" description="Helical" evidence="9">
    <location>
        <begin position="470"/>
        <end position="493"/>
    </location>
</feature>
<dbReference type="AlphaFoldDB" id="A0AAD5RUI7"/>
<evidence type="ECO:0000313" key="11">
    <source>
        <dbReference type="EMBL" id="KAJ2903595.1"/>
    </source>
</evidence>
<keyword evidence="5" id="KW-0732">Signal</keyword>
<proteinExistence type="inferred from homology"/>
<evidence type="ECO:0000256" key="5">
    <source>
        <dbReference type="ARBA" id="ARBA00022729"/>
    </source>
</evidence>
<keyword evidence="4 9" id="KW-0812">Transmembrane</keyword>
<name>A0AAD5RUI7_9PEZI</name>
<sequence length="667" mass="74457">MVNKVYSDHTQLQYAYYELPFVCPPTGQSHGAGLLSGQSIPLNLGEVLRGDRITTSDINLQVSHDSECNILCHQNITRADLTRAKSMIEDGYVVEWIVDNLPGATSFVTVDKTRKYYAAGFKLGYTEISGSTGSPRYYLNNHHTIVIRWRKAPGSAGEKGGKVVVGFEVYPKSVGAHSRNSNTGCPKDLQNVEENFELYIPPIREDVAHKYPDSSYIMADNEIGEDGATINVPYTYSVYWREDETVEWSNRWDLYFVNQEDGSHIHWVAIANSLIICALLTGMVLIIFAKTIRKDIKAGYKESVLEGGKRRRRSKPHSPKRSGEKLGGMLEQPDEAATSDSSSDEDALEDVTGWKLLHSDVFRTPQYGYLLAPLVGSGMQLLFMTLGLVLLSAVGVLNLSFRGGFISVGVGLFVFAGTFSGLFSAKVFKSFDGRDWQKNAFVTAILFPGLAFGLIFILNLFVWAQASSTAIPFTTLVGMLVLWLFIQVPLVYVGAWAGFEKTAAWEHPTKATTIPRQIPPQAWYMKSVRSVLIAGLIPFAVIFIELLFMFNSVWQDKSGYYYMFGFLAVVVVILMVTVAEVTVVTIYVQLCAENYHWWWQSFAVGGGSAVWVFLYCVWYYFARLHITGFVSSLLFFSYSFMACCVYALLTGTVGFLSANAFVRRIYG</sequence>
<keyword evidence="8 9" id="KW-0472">Membrane</keyword>
<organism evidence="11 12">
    <name type="scientific">Zalerion maritima</name>
    <dbReference type="NCBI Taxonomy" id="339359"/>
    <lineage>
        <taxon>Eukaryota</taxon>
        <taxon>Fungi</taxon>
        <taxon>Dikarya</taxon>
        <taxon>Ascomycota</taxon>
        <taxon>Pezizomycotina</taxon>
        <taxon>Sordariomycetes</taxon>
        <taxon>Lulworthiomycetidae</taxon>
        <taxon>Lulworthiales</taxon>
        <taxon>Lulworthiaceae</taxon>
        <taxon>Zalerion</taxon>
    </lineage>
</organism>
<feature type="region of interest" description="Disordered" evidence="10">
    <location>
        <begin position="307"/>
        <end position="345"/>
    </location>
</feature>
<dbReference type="Pfam" id="PF02990">
    <property type="entry name" value="EMP70"/>
    <property type="match status" value="1"/>
</dbReference>
<evidence type="ECO:0000256" key="1">
    <source>
        <dbReference type="ARBA" id="ARBA00004141"/>
    </source>
</evidence>
<evidence type="ECO:0000256" key="3">
    <source>
        <dbReference type="ARBA" id="ARBA00005227"/>
    </source>
</evidence>
<protein>
    <recommendedName>
        <fullName evidence="9">Transmembrane 9 superfamily member</fullName>
    </recommendedName>
</protein>
<keyword evidence="6 9" id="KW-1133">Transmembrane helix</keyword>
<evidence type="ECO:0000256" key="2">
    <source>
        <dbReference type="ARBA" id="ARBA00004555"/>
    </source>
</evidence>
<feature type="transmembrane region" description="Helical" evidence="9">
    <location>
        <begin position="531"/>
        <end position="554"/>
    </location>
</feature>
<evidence type="ECO:0000256" key="6">
    <source>
        <dbReference type="ARBA" id="ARBA00022989"/>
    </source>
</evidence>
<keyword evidence="7" id="KW-0333">Golgi apparatus</keyword>